<reference evidence="6" key="1">
    <citation type="journal article" date="2016" name="Nat. Genet.">
        <title>A high-quality carrot genome assembly provides new insights into carotenoid accumulation and asterid genome evolution.</title>
        <authorList>
            <person name="Iorizzo M."/>
            <person name="Ellison S."/>
            <person name="Senalik D."/>
            <person name="Zeng P."/>
            <person name="Satapoomin P."/>
            <person name="Huang J."/>
            <person name="Bowman M."/>
            <person name="Iovene M."/>
            <person name="Sanseverino W."/>
            <person name="Cavagnaro P."/>
            <person name="Yildiz M."/>
            <person name="Macko-Podgorni A."/>
            <person name="Moranska E."/>
            <person name="Grzebelus E."/>
            <person name="Grzebelus D."/>
            <person name="Ashrafi H."/>
            <person name="Zheng Z."/>
            <person name="Cheng S."/>
            <person name="Spooner D."/>
            <person name="Van Deynze A."/>
            <person name="Simon P."/>
        </authorList>
    </citation>
    <scope>NUCLEOTIDE SEQUENCE</scope>
    <source>
        <tissue evidence="6">Leaf</tissue>
    </source>
</reference>
<dbReference type="Gene3D" id="3.40.50.10140">
    <property type="entry name" value="Toll/interleukin-1 receptor homology (TIR) domain"/>
    <property type="match status" value="1"/>
</dbReference>
<accession>A0AAF0WK67</accession>
<sequence length="1117" mass="126746">MATSSNQLPVPYSSSSPPSSWDVFLSFYGKDTRRNFTSHLYSALVHAGISTFMDDFELEKGEEISSGLLNAIRGSKIFVVVLSENYAYSRWCLDELVEILTCKRTGGCLVIPVFYYVDPSDPRYQKRSFGDALDHHKKHYSVDLIDKWRSALAEIAELSGYHLKTEANENESYTIQEIVENVTKLTSTKNLLLEKYLVGIDSSIEEIYQKLSMKSNDVRVIGICGMGGIGKSTTAKAFYNMYFNNFDVSCFVDDVKQHSQEGSYPLPLFQQLWVKLFERMDYKVNNVESGIRRLKQFLSTKKTLIVVDDLEQSSYSDFLVRLCNLLSAGSRIIFTTRDANLVDIYMMRELGQTDSLELFSYHAFRQPNPPESFKELAASFVTYAGGLPLALKVLGSSLLGRTHISFWKAKLAKVQKIAEKDIQKILQLSYDELDDETQKAIFLDIAFFFIGKDKNEVVHIFESCGFFPDVGIPVLVERCLLKVDENNMFQMHNLIQDMGKEAIREEFKHGNGKRLYLSRGARLALQNLEGVEKIEGLIIDRIKSPKRHFSAKILERMPNLRLLKIIGAYHVEGNLKNSFHELRCIDWSYCPWKRFPSSFHPEKLVSLDMPCSKIKSLWKGVMPSVNLKTINLNYSRNLKVMPDFSNFTSVDKLSLRGCNNLLKLHPSIGQLTNLSHLDIGECGHLKALPETIGQLTKLHDLDLGLCVNLKWLPETIKHLTNLGSLKLGGCSNLTRLPEQLGDIKCLKMLDASSTAIEQVPDSIGHLKDLVDLRLDKCKNLRKLPEQIGNMESLKFFDASSSAIEHLPDTFACLVNLVTLHLGSCENLTSLPNSLWKLKVLRTLYLSCSPKLEQLPEQLGKMQCLERLFATGTAIEELPDSIGLLSRLEWLDLRFCNNVRSLPRSIWNLTSLKNLWLHHQNMAKMIFPDTVKDMKLESLILSCNVWLQVSRSLSSKLCNLQYLTLHDCTSRECSFLGFPVNLTNLSIVKATGEMLPELSSLKQLKHLCIEQGIGLQLIPPLPPHLETLELYQCTSLKDLPDLSSLQQMKSLYIQSGISLQSIPPLPPHLERLDLYECTSLKDLPDLSMLKELKRLSFSYCSNLKSISLKQSFLQVCRC</sequence>
<dbReference type="Pfam" id="PF23282">
    <property type="entry name" value="WHD_ROQ1"/>
    <property type="match status" value="1"/>
</dbReference>
<dbReference type="Pfam" id="PF01582">
    <property type="entry name" value="TIR"/>
    <property type="match status" value="1"/>
</dbReference>
<evidence type="ECO:0000256" key="1">
    <source>
        <dbReference type="ARBA" id="ARBA00022614"/>
    </source>
</evidence>
<dbReference type="InterPro" id="IPR035897">
    <property type="entry name" value="Toll_tir_struct_dom_sf"/>
</dbReference>
<dbReference type="PRINTS" id="PR00364">
    <property type="entry name" value="DISEASERSIST"/>
</dbReference>
<dbReference type="PANTHER" id="PTHR11017:SF562">
    <property type="entry name" value="ADP-RIBOSYL CYCLASE_CYCLIC ADP-RIBOSE HYDROLASE"/>
    <property type="match status" value="1"/>
</dbReference>
<evidence type="ECO:0000256" key="2">
    <source>
        <dbReference type="ARBA" id="ARBA00022737"/>
    </source>
</evidence>
<keyword evidence="4" id="KW-0520">NAD</keyword>
<dbReference type="Gene3D" id="3.80.10.10">
    <property type="entry name" value="Ribonuclease Inhibitor"/>
    <property type="match status" value="4"/>
</dbReference>
<keyword evidence="7" id="KW-1185">Reference proteome</keyword>
<dbReference type="GO" id="GO:0051707">
    <property type="term" value="P:response to other organism"/>
    <property type="evidence" value="ECO:0007669"/>
    <property type="project" value="UniProtKB-ARBA"/>
</dbReference>
<dbReference type="Pfam" id="PF00931">
    <property type="entry name" value="NB-ARC"/>
    <property type="match status" value="1"/>
</dbReference>
<dbReference type="InterPro" id="IPR055414">
    <property type="entry name" value="LRR_R13L4/SHOC2-like"/>
</dbReference>
<dbReference type="GO" id="GO:0043531">
    <property type="term" value="F:ADP binding"/>
    <property type="evidence" value="ECO:0007669"/>
    <property type="project" value="InterPro"/>
</dbReference>
<dbReference type="FunFam" id="3.40.50.10140:FF:000007">
    <property type="entry name" value="Disease resistance protein (TIR-NBS-LRR class)"/>
    <property type="match status" value="1"/>
</dbReference>
<dbReference type="Pfam" id="PF23598">
    <property type="entry name" value="LRR_14"/>
    <property type="match status" value="2"/>
</dbReference>
<dbReference type="InterPro" id="IPR002182">
    <property type="entry name" value="NB-ARC"/>
</dbReference>
<dbReference type="Pfam" id="PF07725">
    <property type="entry name" value="LRR_3"/>
    <property type="match status" value="1"/>
</dbReference>
<keyword evidence="3" id="KW-0611">Plant defense</keyword>
<dbReference type="SMART" id="SM00255">
    <property type="entry name" value="TIR"/>
    <property type="match status" value="1"/>
</dbReference>
<dbReference type="InterPro" id="IPR042197">
    <property type="entry name" value="Apaf_helical"/>
</dbReference>
<dbReference type="InterPro" id="IPR044974">
    <property type="entry name" value="Disease_R_plants"/>
</dbReference>
<name>A0AAF0WK67_DAUCS</name>
<feature type="domain" description="TIR" evidence="5">
    <location>
        <begin position="19"/>
        <end position="186"/>
    </location>
</feature>
<evidence type="ECO:0000259" key="5">
    <source>
        <dbReference type="PROSITE" id="PS50104"/>
    </source>
</evidence>
<dbReference type="SUPFAM" id="SSF52200">
    <property type="entry name" value="Toll/Interleukin receptor TIR domain"/>
    <property type="match status" value="1"/>
</dbReference>
<dbReference type="InterPro" id="IPR032675">
    <property type="entry name" value="LRR_dom_sf"/>
</dbReference>
<dbReference type="Gene3D" id="1.10.8.430">
    <property type="entry name" value="Helical domain of apoptotic protease-activating factors"/>
    <property type="match status" value="1"/>
</dbReference>
<dbReference type="InterPro" id="IPR058192">
    <property type="entry name" value="WHD_ROQ1-like"/>
</dbReference>
<evidence type="ECO:0000313" key="6">
    <source>
        <dbReference type="EMBL" id="WOG90624.1"/>
    </source>
</evidence>
<keyword evidence="1" id="KW-0433">Leucine-rich repeat</keyword>
<evidence type="ECO:0000256" key="3">
    <source>
        <dbReference type="ARBA" id="ARBA00022821"/>
    </source>
</evidence>
<dbReference type="InterPro" id="IPR000157">
    <property type="entry name" value="TIR_dom"/>
</dbReference>
<dbReference type="SUPFAM" id="SSF52058">
    <property type="entry name" value="L domain-like"/>
    <property type="match status" value="2"/>
</dbReference>
<dbReference type="GO" id="GO:0006952">
    <property type="term" value="P:defense response"/>
    <property type="evidence" value="ECO:0007669"/>
    <property type="project" value="UniProtKB-KW"/>
</dbReference>
<gene>
    <name evidence="6" type="ORF">DCAR_0309868</name>
</gene>
<dbReference type="SUPFAM" id="SSF52540">
    <property type="entry name" value="P-loop containing nucleoside triphosphate hydrolases"/>
    <property type="match status" value="1"/>
</dbReference>
<protein>
    <recommendedName>
        <fullName evidence="5">TIR domain-containing protein</fullName>
    </recommendedName>
</protein>
<dbReference type="PROSITE" id="PS50104">
    <property type="entry name" value="TIR"/>
    <property type="match status" value="1"/>
</dbReference>
<evidence type="ECO:0000313" key="7">
    <source>
        <dbReference type="Proteomes" id="UP000077755"/>
    </source>
</evidence>
<reference evidence="6" key="2">
    <citation type="submission" date="2022-03" db="EMBL/GenBank/DDBJ databases">
        <title>Draft title - Genomic analysis of global carrot germplasm unveils the trajectory of domestication and the origin of high carotenoid orange carrot.</title>
        <authorList>
            <person name="Iorizzo M."/>
            <person name="Ellison S."/>
            <person name="Senalik D."/>
            <person name="Macko-Podgorni A."/>
            <person name="Grzebelus D."/>
            <person name="Bostan H."/>
            <person name="Rolling W."/>
            <person name="Curaba J."/>
            <person name="Simon P."/>
        </authorList>
    </citation>
    <scope>NUCLEOTIDE SEQUENCE</scope>
    <source>
        <tissue evidence="6">Leaf</tissue>
    </source>
</reference>
<dbReference type="EMBL" id="CP093345">
    <property type="protein sequence ID" value="WOG90624.1"/>
    <property type="molecule type" value="Genomic_DNA"/>
</dbReference>
<dbReference type="AlphaFoldDB" id="A0AAF0WK67"/>
<organism evidence="6 7">
    <name type="scientific">Daucus carota subsp. sativus</name>
    <name type="common">Carrot</name>
    <dbReference type="NCBI Taxonomy" id="79200"/>
    <lineage>
        <taxon>Eukaryota</taxon>
        <taxon>Viridiplantae</taxon>
        <taxon>Streptophyta</taxon>
        <taxon>Embryophyta</taxon>
        <taxon>Tracheophyta</taxon>
        <taxon>Spermatophyta</taxon>
        <taxon>Magnoliopsida</taxon>
        <taxon>eudicotyledons</taxon>
        <taxon>Gunneridae</taxon>
        <taxon>Pentapetalae</taxon>
        <taxon>asterids</taxon>
        <taxon>campanulids</taxon>
        <taxon>Apiales</taxon>
        <taxon>Apiaceae</taxon>
        <taxon>Apioideae</taxon>
        <taxon>Scandiceae</taxon>
        <taxon>Daucinae</taxon>
        <taxon>Daucus</taxon>
        <taxon>Daucus sect. Daucus</taxon>
    </lineage>
</organism>
<dbReference type="PANTHER" id="PTHR11017">
    <property type="entry name" value="LEUCINE-RICH REPEAT-CONTAINING PROTEIN"/>
    <property type="match status" value="1"/>
</dbReference>
<dbReference type="GO" id="GO:0007165">
    <property type="term" value="P:signal transduction"/>
    <property type="evidence" value="ECO:0007669"/>
    <property type="project" value="InterPro"/>
</dbReference>
<dbReference type="Proteomes" id="UP000077755">
    <property type="component" value="Chromosome 3"/>
</dbReference>
<evidence type="ECO:0000256" key="4">
    <source>
        <dbReference type="ARBA" id="ARBA00023027"/>
    </source>
</evidence>
<dbReference type="InterPro" id="IPR027417">
    <property type="entry name" value="P-loop_NTPase"/>
</dbReference>
<dbReference type="Gene3D" id="3.40.50.300">
    <property type="entry name" value="P-loop containing nucleotide triphosphate hydrolases"/>
    <property type="match status" value="1"/>
</dbReference>
<dbReference type="InterPro" id="IPR011713">
    <property type="entry name" value="Leu-rich_rpt_3"/>
</dbReference>
<proteinExistence type="predicted"/>
<keyword evidence="2" id="KW-0677">Repeat</keyword>